<evidence type="ECO:0000313" key="2">
    <source>
        <dbReference type="Proteomes" id="UP000007431"/>
    </source>
</evidence>
<name>D8QHE6_SCHCM</name>
<dbReference type="SUPFAM" id="SSF81383">
    <property type="entry name" value="F-box domain"/>
    <property type="match status" value="1"/>
</dbReference>
<dbReference type="HOGENOM" id="CLU_033268_0_0_1"/>
<keyword evidence="2" id="KW-1185">Reference proteome</keyword>
<dbReference type="eggNOG" id="ENOG502RCAK">
    <property type="taxonomic scope" value="Eukaryota"/>
</dbReference>
<dbReference type="OrthoDB" id="3270987at2759"/>
<reference evidence="1 2" key="1">
    <citation type="journal article" date="2010" name="Nat. Biotechnol.">
        <title>Genome sequence of the model mushroom Schizophyllum commune.</title>
        <authorList>
            <person name="Ohm R.A."/>
            <person name="de Jong J.F."/>
            <person name="Lugones L.G."/>
            <person name="Aerts A."/>
            <person name="Kothe E."/>
            <person name="Stajich J.E."/>
            <person name="de Vries R.P."/>
            <person name="Record E."/>
            <person name="Levasseur A."/>
            <person name="Baker S.E."/>
            <person name="Bartholomew K.A."/>
            <person name="Coutinho P.M."/>
            <person name="Erdmann S."/>
            <person name="Fowler T.J."/>
            <person name="Gathman A.C."/>
            <person name="Lombard V."/>
            <person name="Henrissat B."/>
            <person name="Knabe N."/>
            <person name="Kuees U."/>
            <person name="Lilly W.W."/>
            <person name="Lindquist E."/>
            <person name="Lucas S."/>
            <person name="Magnuson J.K."/>
            <person name="Piumi F."/>
            <person name="Raudaskoski M."/>
            <person name="Salamov A."/>
            <person name="Schmutz J."/>
            <person name="Schwarze F.W.M.R."/>
            <person name="vanKuyk P.A."/>
            <person name="Horton J.S."/>
            <person name="Grigoriev I.V."/>
            <person name="Woesten H.A.B."/>
        </authorList>
    </citation>
    <scope>NUCLEOTIDE SEQUENCE [LARGE SCALE GENOMIC DNA]</scope>
    <source>
        <strain evidence="2">H4-8 / FGSC 9210</strain>
    </source>
</reference>
<sequence length="441" mass="49354">MEADLVGAERRISSLPTETLLDIFDHCRVKYYDFALDSISVRGGPLSVTSVCQRWRHVALSTPTLWTDVHLNIYPHPLGDVIARLQSLLERSGDLPLSVIVRNHGIAPLSGLVPALQLLASHSTRWEHADIALRNNHFCNLTSIRGCLPLLRRATIYIRGYIIGAQWDPYRGLFVECPALESFEHVGQNFDLPWKQLIRYSARPLLPLQFHDLKGLKNVRALELQTVLVNDFTSEQRSSQLHLPSLERAFIAAVDLSTLRAPALTECHIYGHLETVESVHELANALSAGPCSLTALSIYLYHKAASAEALSRVLVACPNLRVLRLRLQYELFDDGDASALLIELFTTLIIREDALPLVPKLEELTIMTLVCRPLDGFQSLADAIASRDGALRAVSLYTVVGQYDLTAREGLFDSGRPCTVSIKYDLSPEEYAEIWEDMRRV</sequence>
<dbReference type="GeneID" id="9597333"/>
<proteinExistence type="predicted"/>
<dbReference type="EMBL" id="GL377312">
    <property type="protein sequence ID" value="EFI92658.1"/>
    <property type="molecule type" value="Genomic_DNA"/>
</dbReference>
<feature type="non-terminal residue" evidence="1">
    <location>
        <position position="441"/>
    </location>
</feature>
<evidence type="ECO:0000313" key="1">
    <source>
        <dbReference type="EMBL" id="EFI92658.1"/>
    </source>
</evidence>
<gene>
    <name evidence="1" type="ORF">SCHCODRAFT_113294</name>
</gene>
<dbReference type="VEuPathDB" id="FungiDB:SCHCODRAFT_02640881"/>
<dbReference type="Proteomes" id="UP000007431">
    <property type="component" value="Unassembled WGS sequence"/>
</dbReference>
<dbReference type="PANTHER" id="PTHR16134">
    <property type="entry name" value="F-BOX/TPR REPEAT PROTEIN POF3"/>
    <property type="match status" value="1"/>
</dbReference>
<protein>
    <submittedName>
        <fullName evidence="1">Uncharacterized protein</fullName>
    </submittedName>
</protein>
<dbReference type="AlphaFoldDB" id="D8QHE6"/>
<accession>D8QHE6</accession>
<dbReference type="Gene3D" id="1.20.1280.50">
    <property type="match status" value="1"/>
</dbReference>
<dbReference type="InParanoid" id="D8QHE6"/>
<dbReference type="SUPFAM" id="SSF52047">
    <property type="entry name" value="RNI-like"/>
    <property type="match status" value="1"/>
</dbReference>
<dbReference type="PANTHER" id="PTHR16134:SF119">
    <property type="entry name" value="AT02038P-RELATED"/>
    <property type="match status" value="1"/>
</dbReference>
<organism evidence="2">
    <name type="scientific">Schizophyllum commune (strain H4-8 / FGSC 9210)</name>
    <name type="common">Split gill fungus</name>
    <dbReference type="NCBI Taxonomy" id="578458"/>
    <lineage>
        <taxon>Eukaryota</taxon>
        <taxon>Fungi</taxon>
        <taxon>Dikarya</taxon>
        <taxon>Basidiomycota</taxon>
        <taxon>Agaricomycotina</taxon>
        <taxon>Agaricomycetes</taxon>
        <taxon>Agaricomycetidae</taxon>
        <taxon>Agaricales</taxon>
        <taxon>Schizophyllaceae</taxon>
        <taxon>Schizophyllum</taxon>
    </lineage>
</organism>
<dbReference type="RefSeq" id="XP_003027561.1">
    <property type="nucleotide sequence ID" value="XM_003027515.1"/>
</dbReference>
<dbReference type="KEGG" id="scm:SCHCO_02640881"/>
<dbReference type="OMA" id="WRILIIN"/>
<dbReference type="InterPro" id="IPR036047">
    <property type="entry name" value="F-box-like_dom_sf"/>
</dbReference>